<gene>
    <name evidence="1" type="ORF">IE37_02975</name>
</gene>
<protein>
    <recommendedName>
        <fullName evidence="3">Phage tail tube protein</fullName>
    </recommendedName>
</protein>
<comment type="caution">
    <text evidence="1">The sequence shown here is derived from an EMBL/GenBank/DDBJ whole genome shotgun (WGS) entry which is preliminary data.</text>
</comment>
<dbReference type="RefSeq" id="WP_109727665.1">
    <property type="nucleotide sequence ID" value="NZ_QGDI01000013.1"/>
</dbReference>
<accession>A0A315XUR5</accession>
<evidence type="ECO:0008006" key="3">
    <source>
        <dbReference type="Google" id="ProtNLM"/>
    </source>
</evidence>
<evidence type="ECO:0000313" key="1">
    <source>
        <dbReference type="EMBL" id="PWJ10617.1"/>
    </source>
</evidence>
<dbReference type="OrthoDB" id="1822056at2"/>
<dbReference type="EMBL" id="QGDI01000013">
    <property type="protein sequence ID" value="PWJ10617.1"/>
    <property type="molecule type" value="Genomic_DNA"/>
</dbReference>
<name>A0A315XUR5_RUMFL</name>
<proteinExistence type="predicted"/>
<sequence>MSEVTAFSCRKAVPADIGGITVCCESFKASAARVLNEESTADGGTAVTNSAFRSSRLSFSGRVCTQGQPGDFILGFNALVHSPADFSVEYMGLTFSGCRMLSYTFEDKGGEWADVAVTLTTAETIERSDDP</sequence>
<organism evidence="1 2">
    <name type="scientific">Ruminococcus flavefaciens</name>
    <dbReference type="NCBI Taxonomy" id="1265"/>
    <lineage>
        <taxon>Bacteria</taxon>
        <taxon>Bacillati</taxon>
        <taxon>Bacillota</taxon>
        <taxon>Clostridia</taxon>
        <taxon>Eubacteriales</taxon>
        <taxon>Oscillospiraceae</taxon>
        <taxon>Ruminococcus</taxon>
    </lineage>
</organism>
<dbReference type="Proteomes" id="UP000245720">
    <property type="component" value="Unassembled WGS sequence"/>
</dbReference>
<evidence type="ECO:0000313" key="2">
    <source>
        <dbReference type="Proteomes" id="UP000245720"/>
    </source>
</evidence>
<dbReference type="AlphaFoldDB" id="A0A315XUR5"/>
<reference evidence="1 2" key="1">
    <citation type="submission" date="2018-05" db="EMBL/GenBank/DDBJ databases">
        <title>The Hungate 1000. A catalogue of reference genomes from the rumen microbiome.</title>
        <authorList>
            <person name="Kelly W."/>
        </authorList>
    </citation>
    <scope>NUCLEOTIDE SEQUENCE [LARGE SCALE GENOMIC DNA]</scope>
    <source>
        <strain evidence="1 2">SAb67</strain>
    </source>
</reference>